<reference evidence="2 3" key="1">
    <citation type="submission" date="2015-08" db="EMBL/GenBank/DDBJ databases">
        <title>Next Generation Sequencing and Analysis of the Genome of Puccinia sorghi L Schw, the Causal Agent of Maize Common Rust.</title>
        <authorList>
            <person name="Rochi L."/>
            <person name="Burguener G."/>
            <person name="Darino M."/>
            <person name="Turjanski A."/>
            <person name="Kreff E."/>
            <person name="Dieguez M.J."/>
            <person name="Sacco F."/>
        </authorList>
    </citation>
    <scope>NUCLEOTIDE SEQUENCE [LARGE SCALE GENOMIC DNA]</scope>
    <source>
        <strain evidence="2 3">RO10H11247</strain>
    </source>
</reference>
<proteinExistence type="predicted"/>
<dbReference type="VEuPathDB" id="FungiDB:VP01_5474g1"/>
<feature type="region of interest" description="Disordered" evidence="1">
    <location>
        <begin position="1"/>
        <end position="48"/>
    </location>
</feature>
<evidence type="ECO:0000256" key="1">
    <source>
        <dbReference type="SAM" id="MobiDB-lite"/>
    </source>
</evidence>
<keyword evidence="3" id="KW-1185">Reference proteome</keyword>
<evidence type="ECO:0000313" key="3">
    <source>
        <dbReference type="Proteomes" id="UP000037035"/>
    </source>
</evidence>
<gene>
    <name evidence="2" type="ORF">VP01_5474g1</name>
</gene>
<dbReference type="AlphaFoldDB" id="A0A0L6UJI1"/>
<name>A0A0L6UJI1_9BASI</name>
<dbReference type="Proteomes" id="UP000037035">
    <property type="component" value="Unassembled WGS sequence"/>
</dbReference>
<protein>
    <submittedName>
        <fullName evidence="2">Uncharacterized protein</fullName>
    </submittedName>
</protein>
<evidence type="ECO:0000313" key="2">
    <source>
        <dbReference type="EMBL" id="KNZ48699.1"/>
    </source>
</evidence>
<dbReference type="EMBL" id="LAVV01010691">
    <property type="protein sequence ID" value="KNZ48699.1"/>
    <property type="molecule type" value="Genomic_DNA"/>
</dbReference>
<feature type="compositionally biased region" description="Polar residues" evidence="1">
    <location>
        <begin position="1"/>
        <end position="10"/>
    </location>
</feature>
<comment type="caution">
    <text evidence="2">The sequence shown here is derived from an EMBL/GenBank/DDBJ whole genome shotgun (WGS) entry which is preliminary data.</text>
</comment>
<feature type="compositionally biased region" description="Low complexity" evidence="1">
    <location>
        <begin position="11"/>
        <end position="23"/>
    </location>
</feature>
<dbReference type="OrthoDB" id="2507590at2759"/>
<sequence length="323" mass="36567">MTPTNKFSINTTAKGKSSTSSSHPAPPTTPLNQKRKVSTPKTESPKRIPFQMVSKNMPESFSTTRVCMFSSTNHYIHLLWGLMEQKTVPGPPSQESIKEFHSRFSNADMIVSAAADEGAPKIIPVYEVVSLASLKAGRKKVGQVLVNIEEFHLAYLKATLACLGIRKWATDLENTEIFRRSRKLISRARDRVRENFAHCSILGRLPKQYLAVISDTSAHSDDEYNSKRGVYEIKTLPIQSENATKFVCRLDEAILKAGGLKGKRFQRRKPLPPKNPQDTIFPKPPKGLPLVDFYHPDWFNDLWPQQRLDFSDTRCGKKNRLSR</sequence>
<organism evidence="2 3">
    <name type="scientific">Puccinia sorghi</name>
    <dbReference type="NCBI Taxonomy" id="27349"/>
    <lineage>
        <taxon>Eukaryota</taxon>
        <taxon>Fungi</taxon>
        <taxon>Dikarya</taxon>
        <taxon>Basidiomycota</taxon>
        <taxon>Pucciniomycotina</taxon>
        <taxon>Pucciniomycetes</taxon>
        <taxon>Pucciniales</taxon>
        <taxon>Pucciniaceae</taxon>
        <taxon>Puccinia</taxon>
    </lineage>
</organism>
<accession>A0A0L6UJI1</accession>